<evidence type="ECO:0000313" key="3">
    <source>
        <dbReference type="Proteomes" id="UP000460666"/>
    </source>
</evidence>
<dbReference type="InterPro" id="IPR024975">
    <property type="entry name" value="NOV_C"/>
</dbReference>
<organism evidence="2 3">
    <name type="scientific">Bacteroides fragilis</name>
    <dbReference type="NCBI Taxonomy" id="817"/>
    <lineage>
        <taxon>Bacteria</taxon>
        <taxon>Pseudomonadati</taxon>
        <taxon>Bacteroidota</taxon>
        <taxon>Bacteroidia</taxon>
        <taxon>Bacteroidales</taxon>
        <taxon>Bacteroidaceae</taxon>
        <taxon>Bacteroides</taxon>
    </lineage>
</organism>
<evidence type="ECO:0000259" key="1">
    <source>
        <dbReference type="Pfam" id="PF13020"/>
    </source>
</evidence>
<evidence type="ECO:0000313" key="2">
    <source>
        <dbReference type="EMBL" id="KAA4997469.1"/>
    </source>
</evidence>
<proteinExistence type="predicted"/>
<comment type="caution">
    <text evidence="2">The sequence shown here is derived from an EMBL/GenBank/DDBJ whole genome shotgun (WGS) entry which is preliminary data.</text>
</comment>
<feature type="domain" description="Protein NO VEIN C-terminal" evidence="1">
    <location>
        <begin position="256"/>
        <end position="353"/>
    </location>
</feature>
<protein>
    <submittedName>
        <fullName evidence="2">DUF3883 domain-containing protein</fullName>
    </submittedName>
</protein>
<dbReference type="RefSeq" id="WP_011202329.1">
    <property type="nucleotide sequence ID" value="NZ_JACFSS010000007.1"/>
</dbReference>
<accession>A0A642HMX5</accession>
<dbReference type="Pfam" id="PF13020">
    <property type="entry name" value="NOV_C"/>
    <property type="match status" value="1"/>
</dbReference>
<sequence>MEAITKKDLELINSLSKREYKDNTLLSNASEEEKQNLTKIRNKLKILAEYFAHKYNSSYGPFETSVSSGNPLAIGGKRLNRVWSGMFKGASNKQYSAQISFVMNPSEVCLDVGFYFGRASGHSHDKEKRYELENALKSLGISLSEAITTNSDMKEKYNSLFDFGFSTYSNGIAVLPDEWSNIIKVDTKNSQIVAKIYPDDFDIIENSSIDLFVSQIIFLMSAIKQTSTNEISIIIPLTPEQHAKRAERLAQIGLKGELFIMDSEKNKLKQAGITDTYYPKHVALESMSSGYDVASIDENGNKIFIEVKTTTRRKEDINSKIFFISSNEFETYLKNKKNYKLYRVYDIENNPSYEEIDLEIVNKRPDGFIVEY</sequence>
<gene>
    <name evidence="2" type="ORF">F2Z89_10575</name>
</gene>
<dbReference type="Proteomes" id="UP000460666">
    <property type="component" value="Unassembled WGS sequence"/>
</dbReference>
<dbReference type="EMBL" id="VWCJ01000006">
    <property type="protein sequence ID" value="KAA4997469.1"/>
    <property type="molecule type" value="Genomic_DNA"/>
</dbReference>
<reference evidence="2 3" key="1">
    <citation type="journal article" date="2019" name="Nat. Med.">
        <title>A library of human gut bacterial isolates paired with longitudinal multiomics data enables mechanistic microbiome research.</title>
        <authorList>
            <person name="Poyet M."/>
            <person name="Groussin M."/>
            <person name="Gibbons S.M."/>
            <person name="Avila-Pacheco J."/>
            <person name="Jiang X."/>
            <person name="Kearney S.M."/>
            <person name="Perrotta A.R."/>
            <person name="Berdy B."/>
            <person name="Zhao S."/>
            <person name="Lieberman T.D."/>
            <person name="Swanson P.K."/>
            <person name="Smith M."/>
            <person name="Roesemann S."/>
            <person name="Alexander J.E."/>
            <person name="Rich S.A."/>
            <person name="Livny J."/>
            <person name="Vlamakis H."/>
            <person name="Clish C."/>
            <person name="Bullock K."/>
            <person name="Deik A."/>
            <person name="Scott J."/>
            <person name="Pierce K.A."/>
            <person name="Xavier R.J."/>
            <person name="Alm E.J."/>
        </authorList>
    </citation>
    <scope>NUCLEOTIDE SEQUENCE [LARGE SCALE GENOMIC DNA]</scope>
    <source>
        <strain evidence="2 3">BIOML-A46</strain>
    </source>
</reference>
<name>A0A642HMX5_BACFG</name>
<dbReference type="AlphaFoldDB" id="A0A642HMX5"/>